<keyword evidence="3" id="KW-0812">Transmembrane</keyword>
<evidence type="ECO:0000256" key="4">
    <source>
        <dbReference type="ARBA" id="ARBA00023136"/>
    </source>
</evidence>
<feature type="coiled-coil region" evidence="6">
    <location>
        <begin position="172"/>
        <end position="199"/>
    </location>
</feature>
<evidence type="ECO:0000313" key="9">
    <source>
        <dbReference type="Proteomes" id="UP000199021"/>
    </source>
</evidence>
<evidence type="ECO:0000256" key="7">
    <source>
        <dbReference type="SAM" id="SignalP"/>
    </source>
</evidence>
<sequence length="447" mass="49900">MKSIIVIPLLLVSLSVFSQQHISLEEARRAAAETNMKLINSRLETESAMEVAASVKNNYYPSVSLDVGLMHAINPLLEISSPGGNLPVYDGNPANLGSASEFAYIPASTTGLLQKLGAASLSVTQPIYVGGKIKMGDELSQMGVDVRRKQEVLFKNDVLLETTRQYWQIVSLQEKEKTIEKYEALLDRLSIQVNDAYKAGLIIQNDVYKLELEQNELALNKSKLANGKRLALLQFANTTGIPFDSSMHLIESVDEYESPEYYKLMDGEGYLDRLSEVQLLEKSIQIQQLQTKLKEADYLPTVAFGLNAFYLSQFEENTGGLNLFGFLSASVPISSHWSGKHDVREMVIKEEIARNNLEDTKKLLQLRSEKSWVDLVEAYKQVLIIEDRIIAANENLRVNQSSYDSSVVTLSDLLEAKALQTQALDDLIEAKAKYKVAIAAYLQYTGK</sequence>
<accession>A0A1H9MMW9</accession>
<keyword evidence="6" id="KW-0175">Coiled coil</keyword>
<organism evidence="8 9">
    <name type="scientific">Neolewinella agarilytica</name>
    <dbReference type="NCBI Taxonomy" id="478744"/>
    <lineage>
        <taxon>Bacteria</taxon>
        <taxon>Pseudomonadati</taxon>
        <taxon>Bacteroidota</taxon>
        <taxon>Saprospiria</taxon>
        <taxon>Saprospirales</taxon>
        <taxon>Lewinellaceae</taxon>
        <taxon>Neolewinella</taxon>
    </lineage>
</organism>
<dbReference type="InterPro" id="IPR051906">
    <property type="entry name" value="TolC-like"/>
</dbReference>
<evidence type="ECO:0000256" key="6">
    <source>
        <dbReference type="SAM" id="Coils"/>
    </source>
</evidence>
<evidence type="ECO:0000256" key="5">
    <source>
        <dbReference type="ARBA" id="ARBA00023237"/>
    </source>
</evidence>
<dbReference type="OrthoDB" id="9807719at2"/>
<keyword evidence="4" id="KW-0472">Membrane</keyword>
<comment type="subcellular location">
    <subcellularLocation>
        <location evidence="1">Cell outer membrane</location>
    </subcellularLocation>
</comment>
<dbReference type="GO" id="GO:1990281">
    <property type="term" value="C:efflux pump complex"/>
    <property type="evidence" value="ECO:0007669"/>
    <property type="project" value="TreeGrafter"/>
</dbReference>
<dbReference type="SUPFAM" id="SSF56954">
    <property type="entry name" value="Outer membrane efflux proteins (OEP)"/>
    <property type="match status" value="1"/>
</dbReference>
<proteinExistence type="predicted"/>
<evidence type="ECO:0000256" key="1">
    <source>
        <dbReference type="ARBA" id="ARBA00004442"/>
    </source>
</evidence>
<dbReference type="EMBL" id="FOFB01000030">
    <property type="protein sequence ID" value="SER24807.1"/>
    <property type="molecule type" value="Genomic_DNA"/>
</dbReference>
<dbReference type="RefSeq" id="WP_090172399.1">
    <property type="nucleotide sequence ID" value="NZ_FOFB01000030.1"/>
</dbReference>
<dbReference type="GO" id="GO:0009279">
    <property type="term" value="C:cell outer membrane"/>
    <property type="evidence" value="ECO:0007669"/>
    <property type="project" value="UniProtKB-SubCell"/>
</dbReference>
<keyword evidence="5" id="KW-0998">Cell outer membrane</keyword>
<dbReference type="STRING" id="478744.SAMN05444359_13020"/>
<keyword evidence="2" id="KW-1134">Transmembrane beta strand</keyword>
<evidence type="ECO:0000256" key="2">
    <source>
        <dbReference type="ARBA" id="ARBA00022452"/>
    </source>
</evidence>
<dbReference type="Gene3D" id="1.20.1600.10">
    <property type="entry name" value="Outer membrane efflux proteins (OEP)"/>
    <property type="match status" value="1"/>
</dbReference>
<dbReference type="PANTHER" id="PTHR30026">
    <property type="entry name" value="OUTER MEMBRANE PROTEIN TOLC"/>
    <property type="match status" value="1"/>
</dbReference>
<protein>
    <submittedName>
        <fullName evidence="8">Outer membrane protein TolC</fullName>
    </submittedName>
</protein>
<reference evidence="9" key="1">
    <citation type="submission" date="2016-10" db="EMBL/GenBank/DDBJ databases">
        <authorList>
            <person name="Varghese N."/>
            <person name="Submissions S."/>
        </authorList>
    </citation>
    <scope>NUCLEOTIDE SEQUENCE [LARGE SCALE GENOMIC DNA]</scope>
    <source>
        <strain evidence="9">DSM 24740</strain>
    </source>
</reference>
<evidence type="ECO:0000313" key="8">
    <source>
        <dbReference type="EMBL" id="SER24807.1"/>
    </source>
</evidence>
<feature type="signal peptide" evidence="7">
    <location>
        <begin position="1"/>
        <end position="18"/>
    </location>
</feature>
<dbReference type="AlphaFoldDB" id="A0A1H9MMW9"/>
<dbReference type="PANTHER" id="PTHR30026:SF20">
    <property type="entry name" value="OUTER MEMBRANE PROTEIN TOLC"/>
    <property type="match status" value="1"/>
</dbReference>
<evidence type="ECO:0000256" key="3">
    <source>
        <dbReference type="ARBA" id="ARBA00022692"/>
    </source>
</evidence>
<keyword evidence="9" id="KW-1185">Reference proteome</keyword>
<feature type="chain" id="PRO_5011611562" evidence="7">
    <location>
        <begin position="19"/>
        <end position="447"/>
    </location>
</feature>
<dbReference type="InParanoid" id="A0A1H9MMW9"/>
<dbReference type="GO" id="GO:0015288">
    <property type="term" value="F:porin activity"/>
    <property type="evidence" value="ECO:0007669"/>
    <property type="project" value="TreeGrafter"/>
</dbReference>
<keyword evidence="7" id="KW-0732">Signal</keyword>
<name>A0A1H9MMW9_9BACT</name>
<dbReference type="GO" id="GO:0015562">
    <property type="term" value="F:efflux transmembrane transporter activity"/>
    <property type="evidence" value="ECO:0007669"/>
    <property type="project" value="InterPro"/>
</dbReference>
<dbReference type="Proteomes" id="UP000199021">
    <property type="component" value="Unassembled WGS sequence"/>
</dbReference>
<gene>
    <name evidence="8" type="ORF">SAMN05444359_13020</name>
</gene>